<comment type="subcellular location">
    <subcellularLocation>
        <location evidence="1">Endoplasmic reticulum membrane</location>
        <topology evidence="1">Multi-pass membrane protein</topology>
    </subcellularLocation>
</comment>
<organism evidence="10 11">
    <name type="scientific">Ensete ventricosum</name>
    <name type="common">Abyssinian banana</name>
    <name type="synonym">Musa ensete</name>
    <dbReference type="NCBI Taxonomy" id="4639"/>
    <lineage>
        <taxon>Eukaryota</taxon>
        <taxon>Viridiplantae</taxon>
        <taxon>Streptophyta</taxon>
        <taxon>Embryophyta</taxon>
        <taxon>Tracheophyta</taxon>
        <taxon>Spermatophyta</taxon>
        <taxon>Magnoliopsida</taxon>
        <taxon>Liliopsida</taxon>
        <taxon>Zingiberales</taxon>
        <taxon>Musaceae</taxon>
        <taxon>Ensete</taxon>
    </lineage>
</organism>
<feature type="transmembrane region" description="Helical" evidence="9">
    <location>
        <begin position="38"/>
        <end position="59"/>
    </location>
</feature>
<sequence>MDWQGQKLAKIFMQIILLVSTITAFGIGYTISSFQIMMLTYSGGVVLTALITVPNWPFFNHHHLKWLDPSEAERHPMLQSNDAAVAAPKKKATKINVRLFIPTIDHLFVMVDILPPLRSSAAASISLPAFSALTISGLASKLG</sequence>
<evidence type="ECO:0000256" key="1">
    <source>
        <dbReference type="ARBA" id="ARBA00004477"/>
    </source>
</evidence>
<dbReference type="GO" id="GO:0006465">
    <property type="term" value="P:signal peptide processing"/>
    <property type="evidence" value="ECO:0007669"/>
    <property type="project" value="InterPro"/>
</dbReference>
<comment type="similarity">
    <text evidence="2">Belongs to the SPCS1 family.</text>
</comment>
<dbReference type="GO" id="GO:0005787">
    <property type="term" value="C:signal peptidase complex"/>
    <property type="evidence" value="ECO:0007669"/>
    <property type="project" value="InterPro"/>
</dbReference>
<evidence type="ECO:0000313" key="10">
    <source>
        <dbReference type="EMBL" id="KAJ8494006.1"/>
    </source>
</evidence>
<proteinExistence type="inferred from homology"/>
<feature type="transmembrane region" description="Helical" evidence="9">
    <location>
        <begin position="12"/>
        <end position="32"/>
    </location>
</feature>
<evidence type="ECO:0000256" key="5">
    <source>
        <dbReference type="ARBA" id="ARBA00022824"/>
    </source>
</evidence>
<protein>
    <recommendedName>
        <fullName evidence="3">Signal peptidase complex subunit 1</fullName>
    </recommendedName>
</protein>
<keyword evidence="7 9" id="KW-0472">Membrane</keyword>
<evidence type="ECO:0000313" key="11">
    <source>
        <dbReference type="Proteomes" id="UP001222027"/>
    </source>
</evidence>
<keyword evidence="4 9" id="KW-0812">Transmembrane</keyword>
<comment type="caution">
    <text evidence="10">The sequence shown here is derived from an EMBL/GenBank/DDBJ whole genome shotgun (WGS) entry which is preliminary data.</text>
</comment>
<keyword evidence="11" id="KW-1185">Reference proteome</keyword>
<evidence type="ECO:0000256" key="2">
    <source>
        <dbReference type="ARBA" id="ARBA00005245"/>
    </source>
</evidence>
<evidence type="ECO:0000256" key="4">
    <source>
        <dbReference type="ARBA" id="ARBA00022692"/>
    </source>
</evidence>
<evidence type="ECO:0000256" key="9">
    <source>
        <dbReference type="SAM" id="Phobius"/>
    </source>
</evidence>
<evidence type="ECO:0000256" key="6">
    <source>
        <dbReference type="ARBA" id="ARBA00022989"/>
    </source>
</evidence>
<keyword evidence="5" id="KW-0256">Endoplasmic reticulum</keyword>
<dbReference type="InterPro" id="IPR009542">
    <property type="entry name" value="Spc1/SPCS1"/>
</dbReference>
<evidence type="ECO:0000256" key="7">
    <source>
        <dbReference type="ARBA" id="ARBA00023136"/>
    </source>
</evidence>
<dbReference type="Pfam" id="PF06645">
    <property type="entry name" value="SPC12"/>
    <property type="match status" value="1"/>
</dbReference>
<dbReference type="PANTHER" id="PTHR13202">
    <property type="entry name" value="MICROSOMAL SIGNAL PEPTIDASE 12 KDA SUBUNIT"/>
    <property type="match status" value="1"/>
</dbReference>
<evidence type="ECO:0000256" key="3">
    <source>
        <dbReference type="ARBA" id="ARBA00017059"/>
    </source>
</evidence>
<dbReference type="GO" id="GO:0045047">
    <property type="term" value="P:protein targeting to ER"/>
    <property type="evidence" value="ECO:0007669"/>
    <property type="project" value="TreeGrafter"/>
</dbReference>
<dbReference type="Proteomes" id="UP001222027">
    <property type="component" value="Unassembled WGS sequence"/>
</dbReference>
<name>A0AAV8RA47_ENSVE</name>
<dbReference type="EMBL" id="JAQQAF010000004">
    <property type="protein sequence ID" value="KAJ8494006.1"/>
    <property type="molecule type" value="Genomic_DNA"/>
</dbReference>
<accession>A0AAV8RA47</accession>
<gene>
    <name evidence="10" type="ORF">OPV22_015727</name>
</gene>
<dbReference type="AlphaFoldDB" id="A0AAV8RA47"/>
<comment type="function">
    <text evidence="8">Component of the signal peptidase complex (SPC) which catalyzes the cleavage of N-terminal signal sequences from nascent proteins as they are translocated into the lumen of the endoplasmic reticulum. Dispensable for SPC enzymatic activity.</text>
</comment>
<dbReference type="PANTHER" id="PTHR13202:SF0">
    <property type="entry name" value="SIGNAL PEPTIDASE COMPLEX SUBUNIT 1"/>
    <property type="match status" value="1"/>
</dbReference>
<keyword evidence="6 9" id="KW-1133">Transmembrane helix</keyword>
<reference evidence="10 11" key="1">
    <citation type="submission" date="2022-12" db="EMBL/GenBank/DDBJ databases">
        <title>Chromosome-scale assembly of the Ensete ventricosum genome.</title>
        <authorList>
            <person name="Dussert Y."/>
            <person name="Stocks J."/>
            <person name="Wendawek A."/>
            <person name="Woldeyes F."/>
            <person name="Nichols R.A."/>
            <person name="Borrell J.S."/>
        </authorList>
    </citation>
    <scope>NUCLEOTIDE SEQUENCE [LARGE SCALE GENOMIC DNA]</scope>
    <source>
        <strain evidence="11">cv. Maze</strain>
        <tissue evidence="10">Seeds</tissue>
    </source>
</reference>
<evidence type="ECO:0000256" key="8">
    <source>
        <dbReference type="ARBA" id="ARBA00045204"/>
    </source>
</evidence>